<dbReference type="Gene3D" id="3.30.450.20">
    <property type="entry name" value="PAS domain"/>
    <property type="match status" value="1"/>
</dbReference>
<dbReference type="PANTHER" id="PTHR32089">
    <property type="entry name" value="METHYL-ACCEPTING CHEMOTAXIS PROTEIN MCPB"/>
    <property type="match status" value="1"/>
</dbReference>
<comment type="caution">
    <text evidence="16">The sequence shown here is derived from an EMBL/GenBank/DDBJ whole genome shotgun (WGS) entry which is preliminary data.</text>
</comment>
<dbReference type="InterPro" id="IPR000014">
    <property type="entry name" value="PAS"/>
</dbReference>
<dbReference type="Pfam" id="PF00015">
    <property type="entry name" value="MCPsignal"/>
    <property type="match status" value="1"/>
</dbReference>
<proteinExistence type="inferred from homology"/>
<evidence type="ECO:0000256" key="5">
    <source>
        <dbReference type="ARBA" id="ARBA00022519"/>
    </source>
</evidence>
<feature type="domain" description="PAS" evidence="15">
    <location>
        <begin position="25"/>
        <end position="60"/>
    </location>
</feature>
<reference evidence="16" key="1">
    <citation type="submission" date="2022-06" db="EMBL/GenBank/DDBJ databases">
        <title>Detection of beta-lactamases in bacteria of animal origin.</title>
        <authorList>
            <person name="Mlynarcik P."/>
            <person name="Zdarska V."/>
            <person name="Chudobova H."/>
            <person name="Prochazkova P."/>
            <person name="Hricova K."/>
            <person name="Mezerova K."/>
            <person name="Bardon J."/>
            <person name="Dolejska M."/>
            <person name="Sukkar I."/>
            <person name="Kolar M."/>
        </authorList>
    </citation>
    <scope>NUCLEOTIDE SEQUENCE</scope>
    <source>
        <strain evidence="16">S 300-3</strain>
    </source>
</reference>
<dbReference type="SMART" id="SM00283">
    <property type="entry name" value="MA"/>
    <property type="match status" value="1"/>
</dbReference>
<feature type="transmembrane region" description="Helical" evidence="13">
    <location>
        <begin position="152"/>
        <end position="171"/>
    </location>
</feature>
<comment type="similarity">
    <text evidence="10">Belongs to the methyl-accepting chemotaxis (MCP) protein family.</text>
</comment>
<dbReference type="SUPFAM" id="SSF55785">
    <property type="entry name" value="PYP-like sensor domain (PAS domain)"/>
    <property type="match status" value="1"/>
</dbReference>
<dbReference type="CDD" id="cd11386">
    <property type="entry name" value="MCP_signal"/>
    <property type="match status" value="1"/>
</dbReference>
<evidence type="ECO:0000259" key="14">
    <source>
        <dbReference type="PROSITE" id="PS50111"/>
    </source>
</evidence>
<dbReference type="InterPro" id="IPR004090">
    <property type="entry name" value="Chemotax_Me-accpt_rcpt"/>
</dbReference>
<comment type="subcellular location">
    <subcellularLocation>
        <location evidence="1">Cell inner membrane</location>
        <topology evidence="1">Multi-pass membrane protein</topology>
    </subcellularLocation>
</comment>
<dbReference type="Gene3D" id="1.10.287.950">
    <property type="entry name" value="Methyl-accepting chemotaxis protein"/>
    <property type="match status" value="1"/>
</dbReference>
<dbReference type="NCBIfam" id="TIGR00229">
    <property type="entry name" value="sensory_box"/>
    <property type="match status" value="1"/>
</dbReference>
<dbReference type="RefSeq" id="WP_253162190.1">
    <property type="nucleotide sequence ID" value="NZ_JAMYBS010000002.1"/>
</dbReference>
<evidence type="ECO:0000256" key="10">
    <source>
        <dbReference type="ARBA" id="ARBA00029447"/>
    </source>
</evidence>
<evidence type="ECO:0000256" key="11">
    <source>
        <dbReference type="PROSITE-ProRule" id="PRU00284"/>
    </source>
</evidence>
<evidence type="ECO:0000256" key="3">
    <source>
        <dbReference type="ARBA" id="ARBA00022481"/>
    </source>
</evidence>
<evidence type="ECO:0000256" key="1">
    <source>
        <dbReference type="ARBA" id="ARBA00004429"/>
    </source>
</evidence>
<sequence length="527" mass="56456">MRVNLPLSGREVSVGENANILSTTDPRGRITYVNPDFVDISGYSESELLGEQHNLLRHPDMPTGAFAHLWTCIGAGRSWLGMVKNRCKNGDHYWVSAFITPVSRDGKIVEYQSVRTKPQAEQIRAAEALYARLRDDRAPRTLRVPLGFRARASLLAGLGAAPGFAIGAWLAGATLPAIALGAVLGSLGAAALVTAALAPLQTLIVQARRIAQNPVSQKIYTGRSDEIGEIAFAMRMLETEAGAMVGRIVDATHQLTSHAGAPHGATQSSTQSASSQQQDTDQVAEAIHEMSLSFQDVAINAQRTADVAAQADQAAASGRQVVSLTGSSITRLANEIQQAAQAIHLVESHSQDISRVLEVIRSIAEQTNLLALNAAIEAARAGEQGRGFAVVADEVRGLASRTSSATAEIQTMITTLQSSSQQAVELMQRSRDQAESSVRHAGEAEQSLLGINSQVAEISEMSARIAAAMEQQSAVSEEINQRIVSIRGRSDQHLEIGRQSQHSASNMALLADRMQQLVKQFWSVRRA</sequence>
<keyword evidence="8 13" id="KW-0472">Membrane</keyword>
<name>A0AA41WE05_9GAMM</name>
<feature type="transmembrane region" description="Helical" evidence="13">
    <location>
        <begin position="177"/>
        <end position="200"/>
    </location>
</feature>
<evidence type="ECO:0000256" key="2">
    <source>
        <dbReference type="ARBA" id="ARBA00022475"/>
    </source>
</evidence>
<dbReference type="InterPro" id="IPR004089">
    <property type="entry name" value="MCPsignal_dom"/>
</dbReference>
<dbReference type="PANTHER" id="PTHR32089:SF74">
    <property type="entry name" value="METHYL-ACCEPTING CHEMOTAXIS PROTEIN AER"/>
    <property type="match status" value="1"/>
</dbReference>
<evidence type="ECO:0000256" key="6">
    <source>
        <dbReference type="ARBA" id="ARBA00022692"/>
    </source>
</evidence>
<evidence type="ECO:0000256" key="12">
    <source>
        <dbReference type="SAM" id="MobiDB-lite"/>
    </source>
</evidence>
<dbReference type="AlphaFoldDB" id="A0AA41WE05"/>
<dbReference type="CDD" id="cd00130">
    <property type="entry name" value="PAS"/>
    <property type="match status" value="1"/>
</dbReference>
<dbReference type="InterPro" id="IPR013655">
    <property type="entry name" value="PAS_fold_3"/>
</dbReference>
<evidence type="ECO:0000259" key="15">
    <source>
        <dbReference type="PROSITE" id="PS50112"/>
    </source>
</evidence>
<feature type="domain" description="Methyl-accepting transducer" evidence="14">
    <location>
        <begin position="251"/>
        <end position="487"/>
    </location>
</feature>
<keyword evidence="4" id="KW-0145">Chemotaxis</keyword>
<dbReference type="PRINTS" id="PR00260">
    <property type="entry name" value="CHEMTRNSDUCR"/>
</dbReference>
<dbReference type="GO" id="GO:0007165">
    <property type="term" value="P:signal transduction"/>
    <property type="evidence" value="ECO:0007669"/>
    <property type="project" value="UniProtKB-KW"/>
</dbReference>
<feature type="region of interest" description="Disordered" evidence="12">
    <location>
        <begin position="258"/>
        <end position="281"/>
    </location>
</feature>
<keyword evidence="6 13" id="KW-0812">Transmembrane</keyword>
<dbReference type="InterPro" id="IPR035965">
    <property type="entry name" value="PAS-like_dom_sf"/>
</dbReference>
<evidence type="ECO:0000256" key="9">
    <source>
        <dbReference type="ARBA" id="ARBA00023224"/>
    </source>
</evidence>
<dbReference type="Pfam" id="PF08447">
    <property type="entry name" value="PAS_3"/>
    <property type="match status" value="1"/>
</dbReference>
<feature type="compositionally biased region" description="Low complexity" evidence="12">
    <location>
        <begin position="265"/>
        <end position="281"/>
    </location>
</feature>
<keyword evidence="5" id="KW-0997">Cell inner membrane</keyword>
<dbReference type="SUPFAM" id="SSF58104">
    <property type="entry name" value="Methyl-accepting chemotaxis protein (MCP) signaling domain"/>
    <property type="match status" value="1"/>
</dbReference>
<dbReference type="PROSITE" id="PS50112">
    <property type="entry name" value="PAS"/>
    <property type="match status" value="1"/>
</dbReference>
<dbReference type="FunFam" id="1.10.287.950:FF:000001">
    <property type="entry name" value="Methyl-accepting chemotaxis sensory transducer"/>
    <property type="match status" value="1"/>
</dbReference>
<gene>
    <name evidence="16" type="ORF">NJF43_02275</name>
</gene>
<keyword evidence="3" id="KW-0488">Methylation</keyword>
<dbReference type="GO" id="GO:0052131">
    <property type="term" value="P:positive aerotaxis"/>
    <property type="evidence" value="ECO:0007669"/>
    <property type="project" value="UniProtKB-ARBA"/>
</dbReference>
<evidence type="ECO:0000256" key="13">
    <source>
        <dbReference type="SAM" id="Phobius"/>
    </source>
</evidence>
<keyword evidence="7 13" id="KW-1133">Transmembrane helix</keyword>
<dbReference type="EMBL" id="JAMYBS010000002">
    <property type="protein sequence ID" value="MCO7543577.1"/>
    <property type="molecule type" value="Genomic_DNA"/>
</dbReference>
<evidence type="ECO:0000313" key="17">
    <source>
        <dbReference type="Proteomes" id="UP001165292"/>
    </source>
</evidence>
<dbReference type="PROSITE" id="PS50111">
    <property type="entry name" value="CHEMOTAXIS_TRANSDUC_2"/>
    <property type="match status" value="1"/>
</dbReference>
<evidence type="ECO:0000313" key="16">
    <source>
        <dbReference type="EMBL" id="MCO7543577.1"/>
    </source>
</evidence>
<dbReference type="GO" id="GO:0005886">
    <property type="term" value="C:plasma membrane"/>
    <property type="evidence" value="ECO:0007669"/>
    <property type="project" value="UniProtKB-SubCell"/>
</dbReference>
<evidence type="ECO:0000256" key="7">
    <source>
        <dbReference type="ARBA" id="ARBA00022989"/>
    </source>
</evidence>
<evidence type="ECO:0000256" key="8">
    <source>
        <dbReference type="ARBA" id="ARBA00023136"/>
    </source>
</evidence>
<accession>A0AA41WE05</accession>
<evidence type="ECO:0000256" key="4">
    <source>
        <dbReference type="ARBA" id="ARBA00022500"/>
    </source>
</evidence>
<dbReference type="GO" id="GO:0004888">
    <property type="term" value="F:transmembrane signaling receptor activity"/>
    <property type="evidence" value="ECO:0007669"/>
    <property type="project" value="InterPro"/>
</dbReference>
<dbReference type="Proteomes" id="UP001165292">
    <property type="component" value="Unassembled WGS sequence"/>
</dbReference>
<keyword evidence="2" id="KW-1003">Cell membrane</keyword>
<dbReference type="FunFam" id="3.30.450.20:FF:000046">
    <property type="entry name" value="Aerotaxis sensor receptor"/>
    <property type="match status" value="1"/>
</dbReference>
<organism evidence="16 17">
    <name type="scientific">Stutzerimonas nitrititolerans</name>
    <dbReference type="NCBI Taxonomy" id="2482751"/>
    <lineage>
        <taxon>Bacteria</taxon>
        <taxon>Pseudomonadati</taxon>
        <taxon>Pseudomonadota</taxon>
        <taxon>Gammaproteobacteria</taxon>
        <taxon>Pseudomonadales</taxon>
        <taxon>Pseudomonadaceae</taxon>
        <taxon>Stutzerimonas</taxon>
    </lineage>
</organism>
<protein>
    <submittedName>
        <fullName evidence="16">Methyl-accepting chemotaxis protein</fullName>
    </submittedName>
</protein>
<keyword evidence="9 11" id="KW-0807">Transducer</keyword>